<dbReference type="PANTHER" id="PTHR21139">
    <property type="entry name" value="TRIOSEPHOSPHATE ISOMERASE"/>
    <property type="match status" value="1"/>
</dbReference>
<comment type="caution">
    <text evidence="5">The sequence shown here is derived from an EMBL/GenBank/DDBJ whole genome shotgun (WGS) entry which is preliminary data.</text>
</comment>
<dbReference type="Proteomes" id="UP000634136">
    <property type="component" value="Unassembled WGS sequence"/>
</dbReference>
<name>A0A834TK21_9FABA</name>
<dbReference type="OrthoDB" id="10599740at2759"/>
<reference evidence="5" key="1">
    <citation type="submission" date="2020-09" db="EMBL/GenBank/DDBJ databases">
        <title>Genome-Enabled Discovery of Anthraquinone Biosynthesis in Senna tora.</title>
        <authorList>
            <person name="Kang S.-H."/>
            <person name="Pandey R.P."/>
            <person name="Lee C.-M."/>
            <person name="Sim J.-S."/>
            <person name="Jeong J.-T."/>
            <person name="Choi B.-S."/>
            <person name="Jung M."/>
            <person name="Ginzburg D."/>
            <person name="Zhao K."/>
            <person name="Won S.Y."/>
            <person name="Oh T.-J."/>
            <person name="Yu Y."/>
            <person name="Kim N.-H."/>
            <person name="Lee O.R."/>
            <person name="Lee T.-H."/>
            <person name="Bashyal P."/>
            <person name="Kim T.-S."/>
            <person name="Lee W.-H."/>
            <person name="Kawkins C."/>
            <person name="Kim C.-K."/>
            <person name="Kim J.S."/>
            <person name="Ahn B.O."/>
            <person name="Rhee S.Y."/>
            <person name="Sohng J.K."/>
        </authorList>
    </citation>
    <scope>NUCLEOTIDE SEQUENCE</scope>
    <source>
        <tissue evidence="5">Leaf</tissue>
    </source>
</reference>
<dbReference type="EMBL" id="JAAIUW010000007">
    <property type="protein sequence ID" value="KAF7823632.1"/>
    <property type="molecule type" value="Genomic_DNA"/>
</dbReference>
<dbReference type="SUPFAM" id="SSF51351">
    <property type="entry name" value="Triosephosphate isomerase (TIM)"/>
    <property type="match status" value="1"/>
</dbReference>
<evidence type="ECO:0000256" key="4">
    <source>
        <dbReference type="ARBA" id="ARBA00024331"/>
    </source>
</evidence>
<comment type="similarity">
    <text evidence="1">Belongs to the triosephosphate isomerase family.</text>
</comment>
<proteinExistence type="inferred from homology"/>
<dbReference type="Pfam" id="PF00121">
    <property type="entry name" value="TIM"/>
    <property type="match status" value="1"/>
</dbReference>
<gene>
    <name evidence="5" type="ORF">G2W53_021776</name>
</gene>
<dbReference type="PROSITE" id="PS51440">
    <property type="entry name" value="TIM_2"/>
    <property type="match status" value="1"/>
</dbReference>
<evidence type="ECO:0000313" key="5">
    <source>
        <dbReference type="EMBL" id="KAF7823632.1"/>
    </source>
</evidence>
<evidence type="ECO:0000256" key="2">
    <source>
        <dbReference type="ARBA" id="ARBA00011738"/>
    </source>
</evidence>
<dbReference type="GO" id="GO:0006096">
    <property type="term" value="P:glycolytic process"/>
    <property type="evidence" value="ECO:0007669"/>
    <property type="project" value="TreeGrafter"/>
</dbReference>
<keyword evidence="6" id="KW-1185">Reference proteome</keyword>
<protein>
    <submittedName>
        <fullName evidence="5">Triosephosphate isomerase, cytosolic</fullName>
    </submittedName>
</protein>
<evidence type="ECO:0000313" key="6">
    <source>
        <dbReference type="Proteomes" id="UP000634136"/>
    </source>
</evidence>
<evidence type="ECO:0000256" key="1">
    <source>
        <dbReference type="ARBA" id="ARBA00007422"/>
    </source>
</evidence>
<comment type="subunit">
    <text evidence="2">Homodimer.</text>
</comment>
<keyword evidence="3 5" id="KW-0413">Isomerase</keyword>
<dbReference type="PANTHER" id="PTHR21139:SF37">
    <property type="entry name" value="OS01G0841600 PROTEIN"/>
    <property type="match status" value="1"/>
</dbReference>
<dbReference type="GO" id="GO:0006094">
    <property type="term" value="P:gluconeogenesis"/>
    <property type="evidence" value="ECO:0007669"/>
    <property type="project" value="TreeGrafter"/>
</dbReference>
<dbReference type="AlphaFoldDB" id="A0A834TK21"/>
<dbReference type="InterPro" id="IPR013785">
    <property type="entry name" value="Aldolase_TIM"/>
</dbReference>
<organism evidence="5 6">
    <name type="scientific">Senna tora</name>
    <dbReference type="NCBI Taxonomy" id="362788"/>
    <lineage>
        <taxon>Eukaryota</taxon>
        <taxon>Viridiplantae</taxon>
        <taxon>Streptophyta</taxon>
        <taxon>Embryophyta</taxon>
        <taxon>Tracheophyta</taxon>
        <taxon>Spermatophyta</taxon>
        <taxon>Magnoliopsida</taxon>
        <taxon>eudicotyledons</taxon>
        <taxon>Gunneridae</taxon>
        <taxon>Pentapetalae</taxon>
        <taxon>rosids</taxon>
        <taxon>fabids</taxon>
        <taxon>Fabales</taxon>
        <taxon>Fabaceae</taxon>
        <taxon>Caesalpinioideae</taxon>
        <taxon>Cassia clade</taxon>
        <taxon>Senna</taxon>
    </lineage>
</organism>
<comment type="pathway">
    <text evidence="4">Carbohydrate biosynthesis.</text>
</comment>
<sequence>MIRSVSPLHSHFFRSNINRKAALSLLLPHWNREKSRRWAENSSSEATGNAYVSNSSVLSPSSSLLLLTCPSTTFLSISMNFASSACFTIHLHHNLSYLFRLNDTVQSMNAFLHVSNYQIRSPIVNLGYSCHPWLRKNGTSEEVKKIVTTLNEAKVPGEDVVEVVVSPPYIFLPIVKSSLRSDFHVAAQNCWVRKGGAFTGEVSSITNELV</sequence>
<dbReference type="GO" id="GO:0005829">
    <property type="term" value="C:cytosol"/>
    <property type="evidence" value="ECO:0007669"/>
    <property type="project" value="TreeGrafter"/>
</dbReference>
<dbReference type="GO" id="GO:0046166">
    <property type="term" value="P:glyceraldehyde-3-phosphate biosynthetic process"/>
    <property type="evidence" value="ECO:0007669"/>
    <property type="project" value="TreeGrafter"/>
</dbReference>
<evidence type="ECO:0000256" key="3">
    <source>
        <dbReference type="ARBA" id="ARBA00023235"/>
    </source>
</evidence>
<accession>A0A834TK21</accession>
<dbReference type="GO" id="GO:0019563">
    <property type="term" value="P:glycerol catabolic process"/>
    <property type="evidence" value="ECO:0007669"/>
    <property type="project" value="TreeGrafter"/>
</dbReference>
<dbReference type="InterPro" id="IPR000652">
    <property type="entry name" value="Triosephosphate_isomerase"/>
</dbReference>
<dbReference type="Gene3D" id="3.20.20.70">
    <property type="entry name" value="Aldolase class I"/>
    <property type="match status" value="1"/>
</dbReference>
<dbReference type="InterPro" id="IPR035990">
    <property type="entry name" value="TIM_sf"/>
</dbReference>
<dbReference type="GO" id="GO:0004807">
    <property type="term" value="F:triose-phosphate isomerase activity"/>
    <property type="evidence" value="ECO:0007669"/>
    <property type="project" value="InterPro"/>
</dbReference>